<feature type="compositionally biased region" description="Polar residues" evidence="1">
    <location>
        <begin position="135"/>
        <end position="149"/>
    </location>
</feature>
<name>A0ABR4M3I6_9EURO</name>
<dbReference type="EMBL" id="JBFXLQ010000004">
    <property type="protein sequence ID" value="KAL2871145.1"/>
    <property type="molecule type" value="Genomic_DNA"/>
</dbReference>
<dbReference type="PANTHER" id="PTHR42070">
    <property type="entry name" value="FILAMENT ASSOCIATED PROTEIN, PUTATIVE (AFU_ORTHOLOGUE AFUA_8G06630)-RELATED"/>
    <property type="match status" value="1"/>
</dbReference>
<dbReference type="Gene3D" id="1.20.5.170">
    <property type="match status" value="1"/>
</dbReference>
<comment type="caution">
    <text evidence="2">The sequence shown here is derived from an EMBL/GenBank/DDBJ whole genome shotgun (WGS) entry which is preliminary data.</text>
</comment>
<gene>
    <name evidence="2" type="ORF">BJX67DRAFT_218363</name>
</gene>
<evidence type="ECO:0000313" key="3">
    <source>
        <dbReference type="Proteomes" id="UP001610432"/>
    </source>
</evidence>
<dbReference type="PANTHER" id="PTHR42070:SF1">
    <property type="entry name" value="FILAMENT ASSOCIATED PROTEIN, PUTATIVE (AFU_ORTHOLOGUE AFUA_8G06630)-RELATED"/>
    <property type="match status" value="1"/>
</dbReference>
<organism evidence="2 3">
    <name type="scientific">Aspergillus lucknowensis</name>
    <dbReference type="NCBI Taxonomy" id="176173"/>
    <lineage>
        <taxon>Eukaryota</taxon>
        <taxon>Fungi</taxon>
        <taxon>Dikarya</taxon>
        <taxon>Ascomycota</taxon>
        <taxon>Pezizomycotina</taxon>
        <taxon>Eurotiomycetes</taxon>
        <taxon>Eurotiomycetidae</taxon>
        <taxon>Eurotiales</taxon>
        <taxon>Aspergillaceae</taxon>
        <taxon>Aspergillus</taxon>
        <taxon>Aspergillus subgen. Nidulantes</taxon>
    </lineage>
</organism>
<dbReference type="RefSeq" id="XP_070890124.1">
    <property type="nucleotide sequence ID" value="XM_071025687.1"/>
</dbReference>
<accession>A0ABR4M3I6</accession>
<dbReference type="Proteomes" id="UP001610432">
    <property type="component" value="Unassembled WGS sequence"/>
</dbReference>
<evidence type="ECO:0000313" key="2">
    <source>
        <dbReference type="EMBL" id="KAL2871145.1"/>
    </source>
</evidence>
<keyword evidence="3" id="KW-1185">Reference proteome</keyword>
<protein>
    <recommendedName>
        <fullName evidence="4">BZIP domain-containing protein</fullName>
    </recommendedName>
</protein>
<proteinExistence type="predicted"/>
<evidence type="ECO:0000256" key="1">
    <source>
        <dbReference type="SAM" id="MobiDB-lite"/>
    </source>
</evidence>
<dbReference type="GeneID" id="98140759"/>
<reference evidence="2 3" key="1">
    <citation type="submission" date="2024-07" db="EMBL/GenBank/DDBJ databases">
        <title>Section-level genome sequencing and comparative genomics of Aspergillus sections Usti and Cavernicolus.</title>
        <authorList>
            <consortium name="Lawrence Berkeley National Laboratory"/>
            <person name="Nybo J.L."/>
            <person name="Vesth T.C."/>
            <person name="Theobald S."/>
            <person name="Frisvad J.C."/>
            <person name="Larsen T.O."/>
            <person name="Kjaerboelling I."/>
            <person name="Rothschild-Mancinelli K."/>
            <person name="Lyhne E.K."/>
            <person name="Kogle M.E."/>
            <person name="Barry K."/>
            <person name="Clum A."/>
            <person name="Na H."/>
            <person name="Ledsgaard L."/>
            <person name="Lin J."/>
            <person name="Lipzen A."/>
            <person name="Kuo A."/>
            <person name="Riley R."/>
            <person name="Mondo S."/>
            <person name="Labutti K."/>
            <person name="Haridas S."/>
            <person name="Pangalinan J."/>
            <person name="Salamov A.A."/>
            <person name="Simmons B.A."/>
            <person name="Magnuson J.K."/>
            <person name="Chen J."/>
            <person name="Drula E."/>
            <person name="Henrissat B."/>
            <person name="Wiebenga A."/>
            <person name="Lubbers R.J."/>
            <person name="Gomes A.C."/>
            <person name="Macurrencykelacurrency M.R."/>
            <person name="Stajich J."/>
            <person name="Grigoriev I.V."/>
            <person name="Mortensen U.H."/>
            <person name="De Vries R.P."/>
            <person name="Baker S.E."/>
            <person name="Andersen M.R."/>
        </authorList>
    </citation>
    <scope>NUCLEOTIDE SEQUENCE [LARGE SCALE GENOMIC DNA]</scope>
    <source>
        <strain evidence="2 3">CBS 449.75</strain>
    </source>
</reference>
<feature type="region of interest" description="Disordered" evidence="1">
    <location>
        <begin position="1"/>
        <end position="29"/>
    </location>
</feature>
<evidence type="ECO:0008006" key="4">
    <source>
        <dbReference type="Google" id="ProtNLM"/>
    </source>
</evidence>
<dbReference type="CDD" id="cd14688">
    <property type="entry name" value="bZIP_YAP"/>
    <property type="match status" value="1"/>
</dbReference>
<feature type="region of interest" description="Disordered" evidence="1">
    <location>
        <begin position="103"/>
        <end position="153"/>
    </location>
</feature>
<sequence length="250" mass="27848">MDPALEKKRLDKLARVRENQRRSRARRQDHLQDLEQKVLVLQKELERRDVAHRLAIQKLEAENKKLRDVLSASGIPSPALEAFLQRVDNPLMAQKVAIPALQRSKPKSCGQLEDPTKCASPASCARKPPDDAGSGTENPESVDTANGEFTDSLIETRPEKVEKSLSPELASFCACSPEEGLESLPISERVLNTTLCGVAEQLVKQYNTRGVDISEIQKRLREGFLRGIAEEGCRVQNQILFQVLDEISGQ</sequence>